<keyword evidence="10" id="KW-1185">Reference proteome</keyword>
<keyword evidence="3" id="KW-0227">DNA damage</keyword>
<comment type="subcellular location">
    <subcellularLocation>
        <location evidence="1">Nucleus</location>
    </subcellularLocation>
</comment>
<evidence type="ECO:0000256" key="5">
    <source>
        <dbReference type="ARBA" id="ARBA00023204"/>
    </source>
</evidence>
<dbReference type="PANTHER" id="PTHR46239">
    <property type="entry name" value="DNA REPAIR PROTEIN RAD51 HOMOLOG 3 RAD51C"/>
    <property type="match status" value="1"/>
</dbReference>
<evidence type="ECO:0000256" key="7">
    <source>
        <dbReference type="ARBA" id="ARBA00040674"/>
    </source>
</evidence>
<dbReference type="InterPro" id="IPR020588">
    <property type="entry name" value="RecA_ATP-bd"/>
</dbReference>
<dbReference type="GO" id="GO:0000707">
    <property type="term" value="P:meiotic DNA recombinase assembly"/>
    <property type="evidence" value="ECO:0007669"/>
    <property type="project" value="TreeGrafter"/>
</dbReference>
<dbReference type="PROSITE" id="PS50162">
    <property type="entry name" value="RECA_2"/>
    <property type="match status" value="1"/>
</dbReference>
<dbReference type="EMBL" id="JASPKY010000064">
    <property type="protein sequence ID" value="KAK9743992.1"/>
    <property type="molecule type" value="Genomic_DNA"/>
</dbReference>
<evidence type="ECO:0000313" key="9">
    <source>
        <dbReference type="EMBL" id="KAK9743992.1"/>
    </source>
</evidence>
<evidence type="ECO:0000256" key="4">
    <source>
        <dbReference type="ARBA" id="ARBA00022840"/>
    </source>
</evidence>
<dbReference type="GO" id="GO:0007131">
    <property type="term" value="P:reciprocal meiotic recombination"/>
    <property type="evidence" value="ECO:0007669"/>
    <property type="project" value="TreeGrafter"/>
</dbReference>
<dbReference type="PANTHER" id="PTHR46239:SF1">
    <property type="entry name" value="DNA REPAIR PROTEIN RAD51 HOMOLOG 3"/>
    <property type="match status" value="1"/>
</dbReference>
<protein>
    <recommendedName>
        <fullName evidence="7">DNA repair protein RAD51 homolog 3</fullName>
    </recommendedName>
</protein>
<keyword evidence="6" id="KW-0539">Nucleus</keyword>
<dbReference type="AlphaFoldDB" id="A0AAW1MD11"/>
<feature type="domain" description="RecA family profile 1" evidence="8">
    <location>
        <begin position="59"/>
        <end position="226"/>
    </location>
</feature>
<dbReference type="InterPro" id="IPR013632">
    <property type="entry name" value="Rad51_C"/>
</dbReference>
<proteinExistence type="predicted"/>
<dbReference type="GO" id="GO:0033063">
    <property type="term" value="C:Rad51B-Rad51C-Rad51D-XRCC2 complex"/>
    <property type="evidence" value="ECO:0007669"/>
    <property type="project" value="TreeGrafter"/>
</dbReference>
<dbReference type="GO" id="GO:0005524">
    <property type="term" value="F:ATP binding"/>
    <property type="evidence" value="ECO:0007669"/>
    <property type="project" value="UniProtKB-KW"/>
</dbReference>
<dbReference type="InterPro" id="IPR027417">
    <property type="entry name" value="P-loop_NTPase"/>
</dbReference>
<dbReference type="Gene3D" id="3.40.50.300">
    <property type="entry name" value="P-loop containing nucleotide triphosphate hydrolases"/>
    <property type="match status" value="1"/>
</dbReference>
<dbReference type="GO" id="GO:0140664">
    <property type="term" value="F:ATP-dependent DNA damage sensor activity"/>
    <property type="evidence" value="ECO:0007669"/>
    <property type="project" value="InterPro"/>
</dbReference>
<dbReference type="GO" id="GO:0005657">
    <property type="term" value="C:replication fork"/>
    <property type="evidence" value="ECO:0007669"/>
    <property type="project" value="TreeGrafter"/>
</dbReference>
<dbReference type="GO" id="GO:0008821">
    <property type="term" value="F:crossover junction DNA endonuclease activity"/>
    <property type="evidence" value="ECO:0007669"/>
    <property type="project" value="TreeGrafter"/>
</dbReference>
<accession>A0AAW1MD11</accession>
<organism evidence="9 10">
    <name type="scientific">Popillia japonica</name>
    <name type="common">Japanese beetle</name>
    <dbReference type="NCBI Taxonomy" id="7064"/>
    <lineage>
        <taxon>Eukaryota</taxon>
        <taxon>Metazoa</taxon>
        <taxon>Ecdysozoa</taxon>
        <taxon>Arthropoda</taxon>
        <taxon>Hexapoda</taxon>
        <taxon>Insecta</taxon>
        <taxon>Pterygota</taxon>
        <taxon>Neoptera</taxon>
        <taxon>Endopterygota</taxon>
        <taxon>Coleoptera</taxon>
        <taxon>Polyphaga</taxon>
        <taxon>Scarabaeiformia</taxon>
        <taxon>Scarabaeidae</taxon>
        <taxon>Rutelinae</taxon>
        <taxon>Popillia</taxon>
    </lineage>
</organism>
<evidence type="ECO:0000256" key="2">
    <source>
        <dbReference type="ARBA" id="ARBA00022741"/>
    </source>
</evidence>
<reference evidence="9 10" key="1">
    <citation type="journal article" date="2024" name="BMC Genomics">
        <title>De novo assembly and annotation of Popillia japonica's genome with initial clues to its potential as an invasive pest.</title>
        <authorList>
            <person name="Cucini C."/>
            <person name="Boschi S."/>
            <person name="Funari R."/>
            <person name="Cardaioli E."/>
            <person name="Iannotti N."/>
            <person name="Marturano G."/>
            <person name="Paoli F."/>
            <person name="Bruttini M."/>
            <person name="Carapelli A."/>
            <person name="Frati F."/>
            <person name="Nardi F."/>
        </authorList>
    </citation>
    <scope>NUCLEOTIDE SEQUENCE [LARGE SCALE GENOMIC DNA]</scope>
    <source>
        <strain evidence="9">DMR45628</strain>
    </source>
</reference>
<comment type="caution">
    <text evidence="9">The sequence shown here is derived from an EMBL/GenBank/DDBJ whole genome shotgun (WGS) entry which is preliminary data.</text>
</comment>
<gene>
    <name evidence="9" type="ORF">QE152_g8202</name>
</gene>
<evidence type="ECO:0000256" key="3">
    <source>
        <dbReference type="ARBA" id="ARBA00022763"/>
    </source>
</evidence>
<evidence type="ECO:0000313" key="10">
    <source>
        <dbReference type="Proteomes" id="UP001458880"/>
    </source>
</evidence>
<dbReference type="GO" id="GO:0033065">
    <property type="term" value="C:Rad51C-XRCC3 complex"/>
    <property type="evidence" value="ECO:0007669"/>
    <property type="project" value="TreeGrafter"/>
</dbReference>
<evidence type="ECO:0000256" key="6">
    <source>
        <dbReference type="ARBA" id="ARBA00023242"/>
    </source>
</evidence>
<dbReference type="GO" id="GO:0000400">
    <property type="term" value="F:four-way junction DNA binding"/>
    <property type="evidence" value="ECO:0007669"/>
    <property type="project" value="TreeGrafter"/>
</dbReference>
<keyword evidence="2" id="KW-0547">Nucleotide-binding</keyword>
<dbReference type="SUPFAM" id="SSF52540">
    <property type="entry name" value="P-loop containing nucleoside triphosphate hydrolases"/>
    <property type="match status" value="1"/>
</dbReference>
<sequence length="284" mass="32638">MEQNLSSLNLTTECYKTLKSSGFTYVKDINETEDSKEWVDLTLVPVTKTALDIYCNDNESGTIYTFNGAFDELLENELVPGNVVEICGEPGSGKSQICFQLCINVQLPKWIGGKEGNALYLCTNYNFSTERLKERLKELGEEILKKLSCSGDSKKRKLSPIYFTTVIYLQKWLHHNKIRLLIIDCITPIIQQLDYTEKRHFMYNLFVNIQKLAIEYGFVVIITNNVTLRTKSVNNTYKTPALGEAYFHRVNTRVLLERKSPNYFKATLKKSTIKKQSSVLFNFS</sequence>
<name>A0AAW1MD11_POPJA</name>
<evidence type="ECO:0000256" key="1">
    <source>
        <dbReference type="ARBA" id="ARBA00004123"/>
    </source>
</evidence>
<dbReference type="InterPro" id="IPR052093">
    <property type="entry name" value="HR_Repair_Mediator"/>
</dbReference>
<dbReference type="Pfam" id="PF08423">
    <property type="entry name" value="Rad51"/>
    <property type="match status" value="1"/>
</dbReference>
<evidence type="ECO:0000259" key="8">
    <source>
        <dbReference type="PROSITE" id="PS50162"/>
    </source>
</evidence>
<keyword evidence="5" id="KW-0234">DNA repair</keyword>
<keyword evidence="4" id="KW-0067">ATP-binding</keyword>
<dbReference type="Proteomes" id="UP001458880">
    <property type="component" value="Unassembled WGS sequence"/>
</dbReference>